<dbReference type="Pfam" id="PF04365">
    <property type="entry name" value="BrnT_toxin"/>
    <property type="match status" value="1"/>
</dbReference>
<comment type="caution">
    <text evidence="4">The sequence shown here is derived from an EMBL/GenBank/DDBJ whole genome shotgun (WGS) entry which is preliminary data.</text>
</comment>
<organism evidence="4">
    <name type="scientific">candidate division TA06 bacterium ADurb.Bin417</name>
    <dbReference type="NCBI Taxonomy" id="1852828"/>
    <lineage>
        <taxon>Bacteria</taxon>
        <taxon>Bacteria division TA06</taxon>
    </lineage>
</organism>
<dbReference type="PROSITE" id="PS50885">
    <property type="entry name" value="HAMP"/>
    <property type="match status" value="1"/>
</dbReference>
<dbReference type="GO" id="GO:0016020">
    <property type="term" value="C:membrane"/>
    <property type="evidence" value="ECO:0007669"/>
    <property type="project" value="InterPro"/>
</dbReference>
<dbReference type="PROSITE" id="PS50125">
    <property type="entry name" value="GUANYLATE_CYCLASE_2"/>
    <property type="match status" value="1"/>
</dbReference>
<dbReference type="InterPro" id="IPR038573">
    <property type="entry name" value="BrnT_sf"/>
</dbReference>
<dbReference type="EC" id="4.6.1.1" evidence="4"/>
<feature type="domain" description="HAMP" evidence="3">
    <location>
        <begin position="183"/>
        <end position="235"/>
    </location>
</feature>
<dbReference type="GO" id="GO:0004016">
    <property type="term" value="F:adenylate cyclase activity"/>
    <property type="evidence" value="ECO:0007669"/>
    <property type="project" value="UniProtKB-EC"/>
</dbReference>
<dbReference type="SMART" id="SM00304">
    <property type="entry name" value="HAMP"/>
    <property type="match status" value="1"/>
</dbReference>
<dbReference type="InterPro" id="IPR001054">
    <property type="entry name" value="A/G_cyclase"/>
</dbReference>
<evidence type="ECO:0000256" key="1">
    <source>
        <dbReference type="SAM" id="Phobius"/>
    </source>
</evidence>
<dbReference type="Gene3D" id="3.10.450.530">
    <property type="entry name" value="Ribonuclease toxin, BrnT, of type II toxin-antitoxin system"/>
    <property type="match status" value="1"/>
</dbReference>
<dbReference type="SUPFAM" id="SSF55073">
    <property type="entry name" value="Nucleotide cyclase"/>
    <property type="match status" value="1"/>
</dbReference>
<dbReference type="Gene3D" id="6.10.340.10">
    <property type="match status" value="1"/>
</dbReference>
<keyword evidence="1" id="KW-1133">Transmembrane helix</keyword>
<proteinExistence type="predicted"/>
<dbReference type="PANTHER" id="PTHR43081:SF1">
    <property type="entry name" value="ADENYLATE CYCLASE, TERMINAL-DIFFERENTIATION SPECIFIC"/>
    <property type="match status" value="1"/>
</dbReference>
<dbReference type="SMART" id="SM00044">
    <property type="entry name" value="CYCc"/>
    <property type="match status" value="1"/>
</dbReference>
<name>A0A1V5ML38_UNCT6</name>
<dbReference type="SUPFAM" id="SSF158472">
    <property type="entry name" value="HAMP domain-like"/>
    <property type="match status" value="1"/>
</dbReference>
<dbReference type="GO" id="GO:0009190">
    <property type="term" value="P:cyclic nucleotide biosynthetic process"/>
    <property type="evidence" value="ECO:0007669"/>
    <property type="project" value="InterPro"/>
</dbReference>
<dbReference type="InterPro" id="IPR029787">
    <property type="entry name" value="Nucleotide_cyclase"/>
</dbReference>
<evidence type="ECO:0000259" key="2">
    <source>
        <dbReference type="PROSITE" id="PS50125"/>
    </source>
</evidence>
<accession>A0A1V5ML38</accession>
<dbReference type="Pfam" id="PF00672">
    <property type="entry name" value="HAMP"/>
    <property type="match status" value="1"/>
</dbReference>
<dbReference type="InterPro" id="IPR050697">
    <property type="entry name" value="Adenylyl/Guanylyl_Cyclase_3/4"/>
</dbReference>
<evidence type="ECO:0000259" key="3">
    <source>
        <dbReference type="PROSITE" id="PS50885"/>
    </source>
</evidence>
<dbReference type="Proteomes" id="UP000485484">
    <property type="component" value="Unassembled WGS sequence"/>
</dbReference>
<keyword evidence="4" id="KW-0456">Lyase</keyword>
<protein>
    <submittedName>
        <fullName evidence="4">Adenylate cyclase 1</fullName>
        <ecNumber evidence="4">4.6.1.1</ecNumber>
    </submittedName>
</protein>
<feature type="domain" description="Guanylate cyclase" evidence="2">
    <location>
        <begin position="262"/>
        <end position="388"/>
    </location>
</feature>
<feature type="transmembrane region" description="Helical" evidence="1">
    <location>
        <begin position="166"/>
        <end position="187"/>
    </location>
</feature>
<dbReference type="Gene3D" id="3.30.70.1230">
    <property type="entry name" value="Nucleotide cyclase"/>
    <property type="match status" value="1"/>
</dbReference>
<dbReference type="GO" id="GO:0035556">
    <property type="term" value="P:intracellular signal transduction"/>
    <property type="evidence" value="ECO:0007669"/>
    <property type="project" value="InterPro"/>
</dbReference>
<dbReference type="EMBL" id="MWAK01000001">
    <property type="protein sequence ID" value="OPZ93963.1"/>
    <property type="molecule type" value="Genomic_DNA"/>
</dbReference>
<dbReference type="PANTHER" id="PTHR43081">
    <property type="entry name" value="ADENYLATE CYCLASE, TERMINAL-DIFFERENTIATION SPECIFIC-RELATED"/>
    <property type="match status" value="1"/>
</dbReference>
<dbReference type="InterPro" id="IPR007460">
    <property type="entry name" value="BrnT_toxin"/>
</dbReference>
<evidence type="ECO:0000313" key="4">
    <source>
        <dbReference type="EMBL" id="OPZ93963.1"/>
    </source>
</evidence>
<dbReference type="CDD" id="cd06225">
    <property type="entry name" value="HAMP"/>
    <property type="match status" value="1"/>
</dbReference>
<dbReference type="InterPro" id="IPR003660">
    <property type="entry name" value="HAMP_dom"/>
</dbReference>
<keyword evidence="1" id="KW-0812">Transmembrane</keyword>
<sequence length="443" mass="48269">MFVFEWDESKAKSNLKKHGVSFEEAQSVFFDENAILSLPITLADQAKYIFTYVFSSETIRRHFPVNRLSDDLAKPVLVTLYGNNEFLTADPGSFHTLSQKFPGLMGLAKQSLLTGARLVMQDVSASGSPIFETLPARYSNFILCGQRNTRSLDSISQELTATAVRYFVLMVLAALFMALLSSLYFTIPIRQLTEATRKIIAEDYSVRINERHPDEFAAAAVAFNKMAGGLAEGELLKNFVSESVREMTAGSEDEQAQIIDATVLFSSIKDFKSLQKKLTPTELFSIMQTHLTAAVEKAVNLGGEIDKMIEDKVMVVFPHSKEKSAEETAAAALTCARYIQHHLWLSHKLPVAIGVNSGEVVSGIMGATNVRLARTVVGDTVNLAARLASAASDLNHGGIVVSGASAKLAAGAGVFKKLPINQVKGKTHAIEAFLAEFSQPEQI</sequence>
<gene>
    <name evidence="4" type="primary">cyaA</name>
    <name evidence="4" type="ORF">BWY73_00015</name>
</gene>
<reference evidence="4" key="1">
    <citation type="submission" date="2017-02" db="EMBL/GenBank/DDBJ databases">
        <title>Delving into the versatile metabolic prowess of the omnipresent phylum Bacteroidetes.</title>
        <authorList>
            <person name="Nobu M.K."/>
            <person name="Mei R."/>
            <person name="Narihiro T."/>
            <person name="Kuroda K."/>
            <person name="Liu W.-T."/>
        </authorList>
    </citation>
    <scope>NUCLEOTIDE SEQUENCE</scope>
    <source>
        <strain evidence="4">ADurb.Bin417</strain>
    </source>
</reference>
<dbReference type="AlphaFoldDB" id="A0A1V5ML38"/>
<keyword evidence="1" id="KW-0472">Membrane</keyword>
<dbReference type="CDD" id="cd07302">
    <property type="entry name" value="CHD"/>
    <property type="match status" value="1"/>
</dbReference>
<dbReference type="Pfam" id="PF00211">
    <property type="entry name" value="Guanylate_cyc"/>
    <property type="match status" value="1"/>
</dbReference>